<accession>A0A1E7XCD7</accession>
<name>A0A1E7XCD7_9LACO</name>
<dbReference type="AlphaFoldDB" id="A0A1E7XCD7"/>
<sequence>MNRFKEAHQLDLALKDPKSGISLTDLAREMPATKPAVSRWRHGQRKMDNATLRRTARFVKDWFYHYSAAREDYGIISFLQSKRVRTDLFAASVSQEKEEADRKQIQQAAFESAAVPKEQRTQQDWHNIDAYSKEFPEEIGSEITELLSFCKYVGIDPEEVIQSFNKRSGG</sequence>
<evidence type="ECO:0000313" key="2">
    <source>
        <dbReference type="Proteomes" id="UP000177010"/>
    </source>
</evidence>
<evidence type="ECO:0000313" key="1">
    <source>
        <dbReference type="EMBL" id="OFA10793.1"/>
    </source>
</evidence>
<protein>
    <submittedName>
        <fullName evidence="1">Uncharacterized protein</fullName>
    </submittedName>
</protein>
<organism evidence="1 2">
    <name type="scientific">Lentilactobacillus sunkii</name>
    <dbReference type="NCBI Taxonomy" id="481719"/>
    <lineage>
        <taxon>Bacteria</taxon>
        <taxon>Bacillati</taxon>
        <taxon>Bacillota</taxon>
        <taxon>Bacilli</taxon>
        <taxon>Lactobacillales</taxon>
        <taxon>Lactobacillaceae</taxon>
        <taxon>Lentilactobacillus</taxon>
    </lineage>
</organism>
<dbReference type="STRING" id="481719.LASUN_13430"/>
<gene>
    <name evidence="1" type="ORF">LASUN_13430</name>
</gene>
<dbReference type="Proteomes" id="UP000177010">
    <property type="component" value="Unassembled WGS sequence"/>
</dbReference>
<reference evidence="1 2" key="1">
    <citation type="submission" date="2016-09" db="EMBL/GenBank/DDBJ databases">
        <title>Genome Sequence of Lactobacillus sunkii Strain CG01.</title>
        <authorList>
            <person name="Poehlein A."/>
            <person name="Gabris C."/>
            <person name="Bengelsdorf F.R."/>
            <person name="Duerre P."/>
            <person name="Daniel R."/>
        </authorList>
    </citation>
    <scope>NUCLEOTIDE SEQUENCE [LARGE SCALE GENOMIC DNA]</scope>
    <source>
        <strain evidence="1 2">CG_D</strain>
    </source>
</reference>
<proteinExistence type="predicted"/>
<comment type="caution">
    <text evidence="1">The sequence shown here is derived from an EMBL/GenBank/DDBJ whole genome shotgun (WGS) entry which is preliminary data.</text>
</comment>
<dbReference type="EMBL" id="MIQE01000012">
    <property type="protein sequence ID" value="OFA10793.1"/>
    <property type="molecule type" value="Genomic_DNA"/>
</dbReference>
<dbReference type="RefSeq" id="WP_070367864.1">
    <property type="nucleotide sequence ID" value="NZ_JAZHVW010000002.1"/>
</dbReference>